<sequence length="274" mass="29475">MALPIASVQLYTLAAEFTADMNGSLDKLAAIGLKNVEAFDFVRRPAEIRAALDASGLSSPTGHAPLLSDELWTPDGSIPTPSQEVVFEAAAQIGMKTVIDPMVPTERWLTEDGVKDIAERMNAASEKAKEFGLAVGYHNHAQEFLADFDGQTAYQRFLSLVDPSVEIELDLFWALVGGQDVVGLVKELGDRLVAIHVKDGVAPASNPFAPDAPKFNSSDLDQRHAGEGDVPTVEALKAATNVKYAVIEYDNVPGDVFEDIKDSYRFLIDSGLAA</sequence>
<name>A0ABV6R896_9MICO</name>
<dbReference type="Proteomes" id="UP001589793">
    <property type="component" value="Unassembled WGS sequence"/>
</dbReference>
<keyword evidence="3" id="KW-0413">Isomerase</keyword>
<protein>
    <submittedName>
        <fullName evidence="3">Sugar phosphate isomerase/epimerase family protein</fullName>
    </submittedName>
</protein>
<dbReference type="InterPro" id="IPR050312">
    <property type="entry name" value="IolE/XylAMocC-like"/>
</dbReference>
<evidence type="ECO:0000313" key="3">
    <source>
        <dbReference type="EMBL" id="MFC0672789.1"/>
    </source>
</evidence>
<dbReference type="InterPro" id="IPR013022">
    <property type="entry name" value="Xyl_isomerase-like_TIM-brl"/>
</dbReference>
<gene>
    <name evidence="3" type="ORF">ACFFF6_02330</name>
</gene>
<evidence type="ECO:0000256" key="1">
    <source>
        <dbReference type="ARBA" id="ARBA00023277"/>
    </source>
</evidence>
<proteinExistence type="predicted"/>
<dbReference type="RefSeq" id="WP_376977853.1">
    <property type="nucleotide sequence ID" value="NZ_JBHLSV010000002.1"/>
</dbReference>
<evidence type="ECO:0000313" key="4">
    <source>
        <dbReference type="Proteomes" id="UP001589793"/>
    </source>
</evidence>
<dbReference type="PANTHER" id="PTHR12110">
    <property type="entry name" value="HYDROXYPYRUVATE ISOMERASE"/>
    <property type="match status" value="1"/>
</dbReference>
<dbReference type="InterPro" id="IPR036237">
    <property type="entry name" value="Xyl_isomerase-like_sf"/>
</dbReference>
<comment type="caution">
    <text evidence="3">The sequence shown here is derived from an EMBL/GenBank/DDBJ whole genome shotgun (WGS) entry which is preliminary data.</text>
</comment>
<keyword evidence="4" id="KW-1185">Reference proteome</keyword>
<organism evidence="3 4">
    <name type="scientific">Brachybacterium hainanense</name>
    <dbReference type="NCBI Taxonomy" id="1541174"/>
    <lineage>
        <taxon>Bacteria</taxon>
        <taxon>Bacillati</taxon>
        <taxon>Actinomycetota</taxon>
        <taxon>Actinomycetes</taxon>
        <taxon>Micrococcales</taxon>
        <taxon>Dermabacteraceae</taxon>
        <taxon>Brachybacterium</taxon>
    </lineage>
</organism>
<feature type="domain" description="Xylose isomerase-like TIM barrel" evidence="2">
    <location>
        <begin position="26"/>
        <end position="266"/>
    </location>
</feature>
<reference evidence="3 4" key="1">
    <citation type="submission" date="2024-09" db="EMBL/GenBank/DDBJ databases">
        <authorList>
            <person name="Sun Q."/>
            <person name="Mori K."/>
        </authorList>
    </citation>
    <scope>NUCLEOTIDE SEQUENCE [LARGE SCALE GENOMIC DNA]</scope>
    <source>
        <strain evidence="3 4">CICC 10874</strain>
    </source>
</reference>
<accession>A0ABV6R896</accession>
<dbReference type="SUPFAM" id="SSF51658">
    <property type="entry name" value="Xylose isomerase-like"/>
    <property type="match status" value="1"/>
</dbReference>
<dbReference type="GO" id="GO:0016853">
    <property type="term" value="F:isomerase activity"/>
    <property type="evidence" value="ECO:0007669"/>
    <property type="project" value="UniProtKB-KW"/>
</dbReference>
<dbReference type="EMBL" id="JBHLSV010000002">
    <property type="protein sequence ID" value="MFC0672789.1"/>
    <property type="molecule type" value="Genomic_DNA"/>
</dbReference>
<dbReference type="PANTHER" id="PTHR12110:SF41">
    <property type="entry name" value="INOSOSE DEHYDRATASE"/>
    <property type="match status" value="1"/>
</dbReference>
<dbReference type="Gene3D" id="3.20.20.150">
    <property type="entry name" value="Divalent-metal-dependent TIM barrel enzymes"/>
    <property type="match status" value="1"/>
</dbReference>
<keyword evidence="1" id="KW-0119">Carbohydrate metabolism</keyword>
<evidence type="ECO:0000259" key="2">
    <source>
        <dbReference type="Pfam" id="PF01261"/>
    </source>
</evidence>
<dbReference type="Pfam" id="PF01261">
    <property type="entry name" value="AP_endonuc_2"/>
    <property type="match status" value="1"/>
</dbReference>